<feature type="transmembrane region" description="Helical" evidence="1">
    <location>
        <begin position="170"/>
        <end position="188"/>
    </location>
</feature>
<keyword evidence="1" id="KW-0472">Membrane</keyword>
<dbReference type="Pfam" id="PF09335">
    <property type="entry name" value="VTT_dom"/>
    <property type="match status" value="1"/>
</dbReference>
<evidence type="ECO:0000313" key="3">
    <source>
        <dbReference type="EMBL" id="VAW54384.1"/>
    </source>
</evidence>
<dbReference type="InterPro" id="IPR051311">
    <property type="entry name" value="DedA_domain"/>
</dbReference>
<evidence type="ECO:0000259" key="2">
    <source>
        <dbReference type="Pfam" id="PF09335"/>
    </source>
</evidence>
<feature type="transmembrane region" description="Helical" evidence="1">
    <location>
        <begin position="22"/>
        <end position="44"/>
    </location>
</feature>
<protein>
    <submittedName>
        <fullName evidence="3">FIG139438: lipoprotein B</fullName>
    </submittedName>
</protein>
<sequence length="189" mass="21190">MIFAGIYNKMMKWAAHPHAERYLIGVSVFESIFFPIPTALMVAPMAIARPERAVRIALIATIMSVMGGVVGYYLGYFAIAAIEPIIQDVGYWDKYMTAQNWFEEWGFWAVVIAGFSPIPFKLFTLSAGALSMALLPFVFAAIIGRSAHFFLVALLMAWAGPKLEPMVKKYIEWLGWLTVLLVAAFIYLH</sequence>
<accession>A0A3B0XEG2</accession>
<dbReference type="PANTHER" id="PTHR42709:SF11">
    <property type="entry name" value="DEDA FAMILY PROTEIN"/>
    <property type="match status" value="1"/>
</dbReference>
<dbReference type="EMBL" id="UOFE01000040">
    <property type="protein sequence ID" value="VAW54384.1"/>
    <property type="molecule type" value="Genomic_DNA"/>
</dbReference>
<organism evidence="3">
    <name type="scientific">hydrothermal vent metagenome</name>
    <dbReference type="NCBI Taxonomy" id="652676"/>
    <lineage>
        <taxon>unclassified sequences</taxon>
        <taxon>metagenomes</taxon>
        <taxon>ecological metagenomes</taxon>
    </lineage>
</organism>
<dbReference type="AlphaFoldDB" id="A0A3B0XEG2"/>
<feature type="domain" description="VTT" evidence="2">
    <location>
        <begin position="53"/>
        <end position="156"/>
    </location>
</feature>
<keyword evidence="1" id="KW-0812">Transmembrane</keyword>
<dbReference type="GO" id="GO:0005886">
    <property type="term" value="C:plasma membrane"/>
    <property type="evidence" value="ECO:0007669"/>
    <property type="project" value="TreeGrafter"/>
</dbReference>
<dbReference type="PANTHER" id="PTHR42709">
    <property type="entry name" value="ALKALINE PHOSPHATASE LIKE PROTEIN"/>
    <property type="match status" value="1"/>
</dbReference>
<dbReference type="InterPro" id="IPR032816">
    <property type="entry name" value="VTT_dom"/>
</dbReference>
<gene>
    <name evidence="3" type="ORF">MNBD_GAMMA05-932</name>
</gene>
<feature type="transmembrane region" description="Helical" evidence="1">
    <location>
        <begin position="56"/>
        <end position="85"/>
    </location>
</feature>
<name>A0A3B0XEG2_9ZZZZ</name>
<feature type="transmembrane region" description="Helical" evidence="1">
    <location>
        <begin position="105"/>
        <end position="123"/>
    </location>
</feature>
<keyword evidence="1" id="KW-1133">Transmembrane helix</keyword>
<keyword evidence="3" id="KW-0449">Lipoprotein</keyword>
<evidence type="ECO:0000256" key="1">
    <source>
        <dbReference type="SAM" id="Phobius"/>
    </source>
</evidence>
<proteinExistence type="predicted"/>
<reference evidence="3" key="1">
    <citation type="submission" date="2018-06" db="EMBL/GenBank/DDBJ databases">
        <authorList>
            <person name="Zhirakovskaya E."/>
        </authorList>
    </citation>
    <scope>NUCLEOTIDE SEQUENCE</scope>
</reference>
<feature type="transmembrane region" description="Helical" evidence="1">
    <location>
        <begin position="135"/>
        <end position="158"/>
    </location>
</feature>